<dbReference type="EMBL" id="DF157106">
    <property type="protein sequence ID" value="GAB68938.1"/>
    <property type="molecule type" value="Genomic_DNA"/>
</dbReference>
<keyword evidence="2" id="KW-0732">Signal</keyword>
<feature type="chain" id="PRO_5003897406" evidence="2">
    <location>
        <begin position="18"/>
        <end position="1410"/>
    </location>
</feature>
<sequence>MNYVIIFFLLLIKYGKSVIGTEAQNTNPNNDNNPYDESEIDEKWRLYQLETNPFIDLKHPNFNGDFIRCIDEYYVYETKEYNAYKKERYNNIKNYKTFEKKQFNCAINLFAHGRPNSRNANDYKIWSAAANINKYQAMLQKKYSKYIIYTPFISLSNFLGTQGLYTHLNYAYLLANRMALTFKNMMEDDTCYNYDVFIHSHCYGANIIRLMFTLDNEIWKLMDKALINVTYEREVLAILDDNFKLTLKDINIITDKSNIQYRKDPYFKIHKYYLYKSFQSKLSKKNVSEGFDDIFNDHNVTYGVLPQASSSADQDRGGKSSIDSLVAQPGTSGAQGGGEEEEEEEETESDNDDEFIFYIKQKKASKKGRRSSNRSLKRLHTYLLNKKFNLLSIVSTGPPLVGIVSNMEDIRVGHQKLMRYKFMFQNVPSFLRSKLLKTRDAQELLHVVNPGLLCLLALHEKLNYNYEKDTGSLISLFKNVNYYSDLDNDELMSLHTSLGLHSTLHMRSLSYYILNFRNEYYHRTYTLPAHLSNINVSNNYAFFEYIKNNKVCSQIKNSELERFVSYLNEIVNFDQKPQPYIPHRQIYKNPFLAHYVIPYMQENNIYTPHSILGTGRTSLLLYSYDIYKHIAMNGFSDRNVIKNDISFLYDADPFIYYNWMTYVGNQNDVDQDNFIKDFYVYSDNVNMNLMQNLFNMFVSTHYVKFFIFSKNNTADVYRSLHRTLRTFSLPINKVVLRRQKEKKINFPLLKNAQLDHDDNVIYEYMCRYTNFLKTFSYFNSLQYITNETFILNHETFKKYQNDRMGELRNEIKKAHKFIEENSSFSDMKHKLSAMYNIENTANSNERELEVNEEIGDLTTFESANYALEESKENSNSNDSIQNIDRTYVTYHGIYVNIRRTMTLMEAFQSISMYNSIYENMQYIEFLIKGSAYNDVEDHLNNLDDINSCLFDKNEDIELDFISKYCNYDQQAYFHIKKLYSSRNLYVLKSLKHCNYPKYRYLKLCENLNLLKTFFQSDLSVTLSTLHEREKKRMANMRDAIEREIHESDILSISNDSLAAIFHYKNEDISTFKINACFIIPEKPLIQNLFSNEEDKQSTEEGAKMKTVRKVSDGHVSASAIDLNAMTGSTTSLDSNASSLSGSPGSTSSLHSLESLSSYHGVVSDVIETGYELERELGLVAQMGMGLGSGSNKEQQKEKEMEKKERERKEMEKKEREKKEREKKEREKKEREKKEREKIEREKTEREKSDNSYAHSSSSHNSSGQNVFCTEVTLPVLLRRNVLKSAHDIYMRAIRNVMQSTHFRRAFNIREGEEPYESFIYFFDKFAYVYNKKNKYARTGDVKTFNTPQNIKWNYFYYLLKYGSGTNYNNEVFLENFFYGKESNLVKPKKDNILKEFLVHFTVFFYLFKLD</sequence>
<feature type="region of interest" description="Disordered" evidence="1">
    <location>
        <begin position="1183"/>
        <end position="1264"/>
    </location>
</feature>
<dbReference type="GeneID" id="14695319"/>
<feature type="region of interest" description="Disordered" evidence="1">
    <location>
        <begin position="308"/>
        <end position="351"/>
    </location>
</feature>
<organism evidence="3 4">
    <name type="scientific">Plasmodium cynomolgi (strain B)</name>
    <dbReference type="NCBI Taxonomy" id="1120755"/>
    <lineage>
        <taxon>Eukaryota</taxon>
        <taxon>Sar</taxon>
        <taxon>Alveolata</taxon>
        <taxon>Apicomplexa</taxon>
        <taxon>Aconoidasida</taxon>
        <taxon>Haemosporida</taxon>
        <taxon>Plasmodiidae</taxon>
        <taxon>Plasmodium</taxon>
        <taxon>Plasmodium (Plasmodium)</taxon>
    </lineage>
</organism>
<feature type="signal peptide" evidence="2">
    <location>
        <begin position="1"/>
        <end position="17"/>
    </location>
</feature>
<dbReference type="eggNOG" id="ENOG502SXZM">
    <property type="taxonomic scope" value="Eukaryota"/>
</dbReference>
<dbReference type="VEuPathDB" id="PlasmoDB:PCYB_143660"/>
<dbReference type="Proteomes" id="UP000006319">
    <property type="component" value="Chromosome 14"/>
</dbReference>
<reference evidence="3 4" key="1">
    <citation type="journal article" date="2012" name="Nat. Genet.">
        <title>Plasmodium cynomolgi genome sequences provide insight into Plasmodium vivax and the monkey malaria clade.</title>
        <authorList>
            <person name="Tachibana S."/>
            <person name="Sullivan S.A."/>
            <person name="Kawai S."/>
            <person name="Nakamura S."/>
            <person name="Kim H.R."/>
            <person name="Goto N."/>
            <person name="Arisue N."/>
            <person name="Palacpac N.M.Q."/>
            <person name="Honma H."/>
            <person name="Yagi M."/>
            <person name="Tougan T."/>
            <person name="Katakai Y."/>
            <person name="Kaneko O."/>
            <person name="Mita T."/>
            <person name="Kita K."/>
            <person name="Yasutomi Y."/>
            <person name="Sutton P.L."/>
            <person name="Shakhbatyan R."/>
            <person name="Horii T."/>
            <person name="Yasunaga T."/>
            <person name="Barnwell J.W."/>
            <person name="Escalante A.A."/>
            <person name="Carlton J.M."/>
            <person name="Tanabe K."/>
        </authorList>
    </citation>
    <scope>NUCLEOTIDE SEQUENCE [LARGE SCALE GENOMIC DNA]</scope>
    <source>
        <strain evidence="3 4">B</strain>
    </source>
</reference>
<evidence type="ECO:0000313" key="4">
    <source>
        <dbReference type="Proteomes" id="UP000006319"/>
    </source>
</evidence>
<feature type="compositionally biased region" description="Low complexity" evidence="1">
    <location>
        <begin position="1250"/>
        <end position="1262"/>
    </location>
</feature>
<dbReference type="RefSeq" id="XP_004224885.1">
    <property type="nucleotide sequence ID" value="XM_004224837.1"/>
</dbReference>
<dbReference type="OMA" id="MYNIENT"/>
<evidence type="ECO:0000313" key="3">
    <source>
        <dbReference type="EMBL" id="GAB68938.1"/>
    </source>
</evidence>
<evidence type="ECO:0000256" key="1">
    <source>
        <dbReference type="SAM" id="MobiDB-lite"/>
    </source>
</evidence>
<gene>
    <name evidence="3" type="ORF">PCYB_143660</name>
</gene>
<feature type="compositionally biased region" description="Acidic residues" evidence="1">
    <location>
        <begin position="338"/>
        <end position="351"/>
    </location>
</feature>
<accession>K6UMV7</accession>
<feature type="region of interest" description="Disordered" evidence="1">
    <location>
        <begin position="1131"/>
        <end position="1150"/>
    </location>
</feature>
<feature type="compositionally biased region" description="Basic and acidic residues" evidence="1">
    <location>
        <begin position="1193"/>
        <end position="1249"/>
    </location>
</feature>
<dbReference type="OrthoDB" id="391704at2759"/>
<keyword evidence="4" id="KW-1185">Reference proteome</keyword>
<protein>
    <submittedName>
        <fullName evidence="3">Uncharacterized protein</fullName>
    </submittedName>
</protein>
<proteinExistence type="predicted"/>
<dbReference type="PhylomeDB" id="K6UMV7"/>
<name>K6UMV7_PLACD</name>
<dbReference type="KEGG" id="pcy:PCYB_143660"/>
<evidence type="ECO:0000256" key="2">
    <source>
        <dbReference type="SAM" id="SignalP"/>
    </source>
</evidence>